<dbReference type="AlphaFoldDB" id="A0A4Y7TU64"/>
<organism evidence="1 2">
    <name type="scientific">Coprinellus micaceus</name>
    <name type="common">Glistening ink-cap mushroom</name>
    <name type="synonym">Coprinus micaceus</name>
    <dbReference type="NCBI Taxonomy" id="71717"/>
    <lineage>
        <taxon>Eukaryota</taxon>
        <taxon>Fungi</taxon>
        <taxon>Dikarya</taxon>
        <taxon>Basidiomycota</taxon>
        <taxon>Agaricomycotina</taxon>
        <taxon>Agaricomycetes</taxon>
        <taxon>Agaricomycetidae</taxon>
        <taxon>Agaricales</taxon>
        <taxon>Agaricineae</taxon>
        <taxon>Psathyrellaceae</taxon>
        <taxon>Coprinellus</taxon>
    </lineage>
</organism>
<proteinExistence type="predicted"/>
<keyword evidence="2" id="KW-1185">Reference proteome</keyword>
<evidence type="ECO:0000313" key="1">
    <source>
        <dbReference type="EMBL" id="TEB37418.1"/>
    </source>
</evidence>
<reference evidence="1 2" key="1">
    <citation type="journal article" date="2019" name="Nat. Ecol. Evol.">
        <title>Megaphylogeny resolves global patterns of mushroom evolution.</title>
        <authorList>
            <person name="Varga T."/>
            <person name="Krizsan K."/>
            <person name="Foldi C."/>
            <person name="Dima B."/>
            <person name="Sanchez-Garcia M."/>
            <person name="Sanchez-Ramirez S."/>
            <person name="Szollosi G.J."/>
            <person name="Szarkandi J.G."/>
            <person name="Papp V."/>
            <person name="Albert L."/>
            <person name="Andreopoulos W."/>
            <person name="Angelini C."/>
            <person name="Antonin V."/>
            <person name="Barry K.W."/>
            <person name="Bougher N.L."/>
            <person name="Buchanan P."/>
            <person name="Buyck B."/>
            <person name="Bense V."/>
            <person name="Catcheside P."/>
            <person name="Chovatia M."/>
            <person name="Cooper J."/>
            <person name="Damon W."/>
            <person name="Desjardin D."/>
            <person name="Finy P."/>
            <person name="Geml J."/>
            <person name="Haridas S."/>
            <person name="Hughes K."/>
            <person name="Justo A."/>
            <person name="Karasinski D."/>
            <person name="Kautmanova I."/>
            <person name="Kiss B."/>
            <person name="Kocsube S."/>
            <person name="Kotiranta H."/>
            <person name="LaButti K.M."/>
            <person name="Lechner B.E."/>
            <person name="Liimatainen K."/>
            <person name="Lipzen A."/>
            <person name="Lukacs Z."/>
            <person name="Mihaltcheva S."/>
            <person name="Morgado L.N."/>
            <person name="Niskanen T."/>
            <person name="Noordeloos M.E."/>
            <person name="Ohm R.A."/>
            <person name="Ortiz-Santana B."/>
            <person name="Ovrebo C."/>
            <person name="Racz N."/>
            <person name="Riley R."/>
            <person name="Savchenko A."/>
            <person name="Shiryaev A."/>
            <person name="Soop K."/>
            <person name="Spirin V."/>
            <person name="Szebenyi C."/>
            <person name="Tomsovsky M."/>
            <person name="Tulloss R.E."/>
            <person name="Uehling J."/>
            <person name="Grigoriev I.V."/>
            <person name="Vagvolgyi C."/>
            <person name="Papp T."/>
            <person name="Martin F.M."/>
            <person name="Miettinen O."/>
            <person name="Hibbett D.S."/>
            <person name="Nagy L.G."/>
        </authorList>
    </citation>
    <scope>NUCLEOTIDE SEQUENCE [LARGE SCALE GENOMIC DNA]</scope>
    <source>
        <strain evidence="1 2">FP101781</strain>
    </source>
</reference>
<protein>
    <submittedName>
        <fullName evidence="1">Uncharacterized protein</fullName>
    </submittedName>
</protein>
<dbReference type="Proteomes" id="UP000298030">
    <property type="component" value="Unassembled WGS sequence"/>
</dbReference>
<sequence>MRVWRPMSLRSREGPCYHRLSYPKLLEGNPSPHTENNSPQLDFTNQDFFRPLPKLPQRSLSVTELQDVLSSYIHDNYEFAMTADVYKFWVPFQSAHRSNRRWSGEDGQILLDTIATGNGIRLWGDILAWTHVAHIPGTALFGYPSNEGTTPFLHYRVDALYTIVLENIDQFASHLENFVDESLNVGSFSPPIAKHDPQRLSGYELFFALATILFECLSRFNSAAITFPRLGSLVRSLSRWFEIWANRTTIVEPTFDDIKIAICSPQTRDAIVAHLRATVTVLNSLTAGGGPP</sequence>
<gene>
    <name evidence="1" type="ORF">FA13DRAFT_905146</name>
</gene>
<name>A0A4Y7TU64_COPMI</name>
<comment type="caution">
    <text evidence="1">The sequence shown here is derived from an EMBL/GenBank/DDBJ whole genome shotgun (WGS) entry which is preliminary data.</text>
</comment>
<accession>A0A4Y7TU64</accession>
<dbReference type="STRING" id="71717.A0A4Y7TU64"/>
<dbReference type="EMBL" id="QPFP01000004">
    <property type="protein sequence ID" value="TEB37418.1"/>
    <property type="molecule type" value="Genomic_DNA"/>
</dbReference>
<evidence type="ECO:0000313" key="2">
    <source>
        <dbReference type="Proteomes" id="UP000298030"/>
    </source>
</evidence>